<evidence type="ECO:0000313" key="1">
    <source>
        <dbReference type="EMBL" id="KFD68156.1"/>
    </source>
</evidence>
<dbReference type="AlphaFoldDB" id="A0A085NFB0"/>
<gene>
    <name evidence="1" type="ORF">M514_19638</name>
</gene>
<proteinExistence type="predicted"/>
<name>A0A085NFB0_9BILA</name>
<reference evidence="1" key="1">
    <citation type="journal article" date="2014" name="Nat. Genet.">
        <title>Genome and transcriptome of the porcine whipworm Trichuris suis.</title>
        <authorList>
            <person name="Jex A.R."/>
            <person name="Nejsum P."/>
            <person name="Schwarz E.M."/>
            <person name="Hu L."/>
            <person name="Young N.D."/>
            <person name="Hall R.S."/>
            <person name="Korhonen P.K."/>
            <person name="Liao S."/>
            <person name="Thamsborg S."/>
            <person name="Xia J."/>
            <person name="Xu P."/>
            <person name="Wang S."/>
            <person name="Scheerlinck J.P."/>
            <person name="Hofmann A."/>
            <person name="Sternberg P.W."/>
            <person name="Wang J."/>
            <person name="Gasser R.B."/>
        </authorList>
    </citation>
    <scope>NUCLEOTIDE SEQUENCE [LARGE SCALE GENOMIC DNA]</scope>
    <source>
        <strain evidence="1">DCEP-RM93F</strain>
    </source>
</reference>
<dbReference type="EMBL" id="KL367507">
    <property type="protein sequence ID" value="KFD68156.1"/>
    <property type="molecule type" value="Genomic_DNA"/>
</dbReference>
<accession>A0A085NFB0</accession>
<organism evidence="1">
    <name type="scientific">Trichuris suis</name>
    <name type="common">pig whipworm</name>
    <dbReference type="NCBI Taxonomy" id="68888"/>
    <lineage>
        <taxon>Eukaryota</taxon>
        <taxon>Metazoa</taxon>
        <taxon>Ecdysozoa</taxon>
        <taxon>Nematoda</taxon>
        <taxon>Enoplea</taxon>
        <taxon>Dorylaimia</taxon>
        <taxon>Trichinellida</taxon>
        <taxon>Trichuridae</taxon>
        <taxon>Trichuris</taxon>
    </lineage>
</organism>
<sequence length="142" mass="15795">MACELLLSTNSNQPGLKVGENDPSDIEEAPLLNGPVRGSRQVTNLPTVHGLFATRITNLYADDGTRAAVKALYHTNKGVLFHYQYYLQEQDCKKCILRSLTNEGSTDNSNTFRLSNDTLEVSSAERPKDKVNACNTEYHNFV</sequence>
<dbReference type="Proteomes" id="UP000030758">
    <property type="component" value="Unassembled WGS sequence"/>
</dbReference>
<protein>
    <submittedName>
        <fullName evidence="1">Uncharacterized protein</fullName>
    </submittedName>
</protein>